<comment type="caution">
    <text evidence="6">The sequence shown here is derived from an EMBL/GenBank/DDBJ whole genome shotgun (WGS) entry which is preliminary data.</text>
</comment>
<organism evidence="6 7">
    <name type="scientific">Bugula neritina</name>
    <name type="common">Brown bryozoan</name>
    <name type="synonym">Sertularia neritina</name>
    <dbReference type="NCBI Taxonomy" id="10212"/>
    <lineage>
        <taxon>Eukaryota</taxon>
        <taxon>Metazoa</taxon>
        <taxon>Spiralia</taxon>
        <taxon>Lophotrochozoa</taxon>
        <taxon>Bryozoa</taxon>
        <taxon>Gymnolaemata</taxon>
        <taxon>Cheilostomatida</taxon>
        <taxon>Flustrina</taxon>
        <taxon>Buguloidea</taxon>
        <taxon>Bugulidae</taxon>
        <taxon>Bugula</taxon>
    </lineage>
</organism>
<dbReference type="OrthoDB" id="422206at2759"/>
<dbReference type="Proteomes" id="UP000593567">
    <property type="component" value="Unassembled WGS sequence"/>
</dbReference>
<dbReference type="PANTHER" id="PTHR10924">
    <property type="entry name" value="MAJOR FACILITATOR SUPERFAMILY PROTEIN-RELATED"/>
    <property type="match status" value="1"/>
</dbReference>
<feature type="transmembrane region" description="Helical" evidence="5">
    <location>
        <begin position="93"/>
        <end position="116"/>
    </location>
</feature>
<proteinExistence type="predicted"/>
<keyword evidence="4 5" id="KW-0472">Membrane</keyword>
<comment type="subcellular location">
    <subcellularLocation>
        <location evidence="1">Membrane</location>
        <topology evidence="1">Multi-pass membrane protein</topology>
    </subcellularLocation>
</comment>
<feature type="transmembrane region" description="Helical" evidence="5">
    <location>
        <begin position="123"/>
        <end position="146"/>
    </location>
</feature>
<evidence type="ECO:0000313" key="6">
    <source>
        <dbReference type="EMBL" id="KAF6033286.1"/>
    </source>
</evidence>
<feature type="transmembrane region" description="Helical" evidence="5">
    <location>
        <begin position="56"/>
        <end position="73"/>
    </location>
</feature>
<protein>
    <submittedName>
        <fullName evidence="6">Shk-1</fullName>
    </submittedName>
</protein>
<evidence type="ECO:0000313" key="7">
    <source>
        <dbReference type="Proteomes" id="UP000593567"/>
    </source>
</evidence>
<dbReference type="InterPro" id="IPR036259">
    <property type="entry name" value="MFS_trans_sf"/>
</dbReference>
<evidence type="ECO:0000256" key="5">
    <source>
        <dbReference type="SAM" id="Phobius"/>
    </source>
</evidence>
<dbReference type="SUPFAM" id="SSF103473">
    <property type="entry name" value="MFS general substrate transporter"/>
    <property type="match status" value="1"/>
</dbReference>
<gene>
    <name evidence="6" type="ORF">EB796_008408</name>
</gene>
<dbReference type="Gene3D" id="1.20.1250.20">
    <property type="entry name" value="MFS general substrate transporter like domains"/>
    <property type="match status" value="1"/>
</dbReference>
<evidence type="ECO:0000256" key="3">
    <source>
        <dbReference type="ARBA" id="ARBA00022989"/>
    </source>
</evidence>
<evidence type="ECO:0000256" key="4">
    <source>
        <dbReference type="ARBA" id="ARBA00023136"/>
    </source>
</evidence>
<keyword evidence="7" id="KW-1185">Reference proteome</keyword>
<accession>A0A7J7K6V4</accession>
<evidence type="ECO:0000256" key="2">
    <source>
        <dbReference type="ARBA" id="ARBA00022692"/>
    </source>
</evidence>
<dbReference type="InterPro" id="IPR049680">
    <property type="entry name" value="FLVCR1-2_SLC49-like"/>
</dbReference>
<sequence length="150" mass="16885">MFSYVEDSSIQTDNKEKDPLINYDFELSSQKPDVQNNVSPNHSDSRQEVKLYRRRWWLLFVYGLTGIAKGQVYNTWPPLSGSLILAYHWSDSAIAQIPGATTITSAVVSLPLMYLVQKKGLRFGMVLAISSLTIGCLMAVICINTNHSIW</sequence>
<keyword evidence="3 5" id="KW-1133">Transmembrane helix</keyword>
<dbReference type="AlphaFoldDB" id="A0A7J7K6V4"/>
<dbReference type="GO" id="GO:0016020">
    <property type="term" value="C:membrane"/>
    <property type="evidence" value="ECO:0007669"/>
    <property type="project" value="UniProtKB-SubCell"/>
</dbReference>
<dbReference type="PANTHER" id="PTHR10924:SF27">
    <property type="entry name" value="SOLUTE CARRIER FAMILY 49 MEMBER 4"/>
    <property type="match status" value="1"/>
</dbReference>
<reference evidence="6" key="1">
    <citation type="submission" date="2020-06" db="EMBL/GenBank/DDBJ databases">
        <title>Draft genome of Bugula neritina, a colonial animal packing powerful symbionts and potential medicines.</title>
        <authorList>
            <person name="Rayko M."/>
        </authorList>
    </citation>
    <scope>NUCLEOTIDE SEQUENCE [LARGE SCALE GENOMIC DNA]</scope>
    <source>
        <strain evidence="6">Kwan_BN1</strain>
    </source>
</reference>
<name>A0A7J7K6V4_BUGNE</name>
<evidence type="ECO:0000256" key="1">
    <source>
        <dbReference type="ARBA" id="ARBA00004141"/>
    </source>
</evidence>
<dbReference type="EMBL" id="VXIV02001399">
    <property type="protein sequence ID" value="KAF6033286.1"/>
    <property type="molecule type" value="Genomic_DNA"/>
</dbReference>
<keyword evidence="2 5" id="KW-0812">Transmembrane</keyword>